<sequence length="620" mass="70852">MKRLYTIILLVFAFNAFSQNQDYEGLWHLKGEGSFAHSKMYLKFKYEGEELVGAFKNDDGDPDLIYKKESTDSTLTVYFTTAGTPANIILTKVEGDEDYMKAKLLGRFNLKAERLAQGSDFDFEIPDPSTGGPPEEIRRNLMAQGASGSGEVATAVATNFVNSTIKVDADKKIGELIRTERYNNLTDHHLFTEQRDADVTFYNEQGLHGKIYKLWIYDADFYNPETKTYDYSKYADYIEDTSKLSDHLMFNMNGRGITGDWGVSVDESKKILVNILTDLKSKYPAFTYIEVLNEPDYEKRLTPTQYYGVYKVFYQAVNEVNKNLNPKYPLQVGGPSTAQFDLNWITTFLEEYSKDSSKDKRLDFISYHGYFTKPGKEYKFYKDNPSLVKDQRSILEKEMTSRGISTEIPTFITEMGVYPGPLFDDYGNMKNDRLRQAAGVMSINYWYLNSKNSYPFNWVLRHQTEGRKDQLVTRDSAGGDMIHTRKFTPYGNSVLMVSKMKKNRLEVSSSSELDEGKGVYSIASSDESGVSIMIWNYQSKNTVGYDLDLLVENLPKSFKKKSVKVKTGLIDAEHSNYQYNLDNCNLSMVETTIKPLKEGVFKTKLSLQPNALYLVVLESE</sequence>
<feature type="chain" id="PRO_5046393215" description="Asl1-like glycosyl hydrolase catalytic domain-containing protein" evidence="1">
    <location>
        <begin position="19"/>
        <end position="620"/>
    </location>
</feature>
<feature type="signal peptide" evidence="1">
    <location>
        <begin position="1"/>
        <end position="18"/>
    </location>
</feature>
<keyword evidence="3" id="KW-1185">Reference proteome</keyword>
<keyword evidence="1" id="KW-0732">Signal</keyword>
<protein>
    <recommendedName>
        <fullName evidence="4">Asl1-like glycosyl hydrolase catalytic domain-containing protein</fullName>
    </recommendedName>
</protein>
<evidence type="ECO:0000313" key="3">
    <source>
        <dbReference type="Proteomes" id="UP001156141"/>
    </source>
</evidence>
<gene>
    <name evidence="2" type="ORF">MKW35_12430</name>
</gene>
<name>A0ABS9RKE6_9FLAO</name>
<organism evidence="2 3">
    <name type="scientific">Aestuariibaculum lutulentum</name>
    <dbReference type="NCBI Taxonomy" id="2920935"/>
    <lineage>
        <taxon>Bacteria</taxon>
        <taxon>Pseudomonadati</taxon>
        <taxon>Bacteroidota</taxon>
        <taxon>Flavobacteriia</taxon>
        <taxon>Flavobacteriales</taxon>
        <taxon>Flavobacteriaceae</taxon>
    </lineage>
</organism>
<dbReference type="Gene3D" id="3.20.20.80">
    <property type="entry name" value="Glycosidases"/>
    <property type="match status" value="1"/>
</dbReference>
<evidence type="ECO:0000313" key="2">
    <source>
        <dbReference type="EMBL" id="MCH4553428.1"/>
    </source>
</evidence>
<accession>A0ABS9RKE6</accession>
<evidence type="ECO:0008006" key="4">
    <source>
        <dbReference type="Google" id="ProtNLM"/>
    </source>
</evidence>
<dbReference type="Proteomes" id="UP001156141">
    <property type="component" value="Unassembled WGS sequence"/>
</dbReference>
<dbReference type="RefSeq" id="WP_240574408.1">
    <property type="nucleotide sequence ID" value="NZ_CP136709.1"/>
</dbReference>
<proteinExistence type="predicted"/>
<dbReference type="SUPFAM" id="SSF51445">
    <property type="entry name" value="(Trans)glycosidases"/>
    <property type="match status" value="1"/>
</dbReference>
<evidence type="ECO:0000256" key="1">
    <source>
        <dbReference type="SAM" id="SignalP"/>
    </source>
</evidence>
<reference evidence="2" key="1">
    <citation type="submission" date="2022-02" db="EMBL/GenBank/DDBJ databases">
        <title>Aestuariibaculum sp., a marine bacterium isolated from sediment in Guangxi.</title>
        <authorList>
            <person name="Ying J."/>
        </authorList>
    </citation>
    <scope>NUCLEOTIDE SEQUENCE</scope>
    <source>
        <strain evidence="2">L182</strain>
    </source>
</reference>
<dbReference type="EMBL" id="JAKVQD010000005">
    <property type="protein sequence ID" value="MCH4553428.1"/>
    <property type="molecule type" value="Genomic_DNA"/>
</dbReference>
<comment type="caution">
    <text evidence="2">The sequence shown here is derived from an EMBL/GenBank/DDBJ whole genome shotgun (WGS) entry which is preliminary data.</text>
</comment>
<dbReference type="InterPro" id="IPR017853">
    <property type="entry name" value="GH"/>
</dbReference>